<proteinExistence type="predicted"/>
<keyword evidence="7" id="KW-0808">Transferase</keyword>
<dbReference type="InterPro" id="IPR003661">
    <property type="entry name" value="HisK_dim/P_dom"/>
</dbReference>
<dbReference type="InterPro" id="IPR004358">
    <property type="entry name" value="Sig_transdc_His_kin-like_C"/>
</dbReference>
<keyword evidence="5" id="KW-0812">Transmembrane</keyword>
<keyword evidence="5" id="KW-0472">Membrane</keyword>
<dbReference type="InterPro" id="IPR036097">
    <property type="entry name" value="HisK_dim/P_sf"/>
</dbReference>
<evidence type="ECO:0000259" key="6">
    <source>
        <dbReference type="PROSITE" id="PS50109"/>
    </source>
</evidence>
<dbReference type="CDD" id="cd16922">
    <property type="entry name" value="HATPase_EvgS-ArcB-TorS-like"/>
    <property type="match status" value="1"/>
</dbReference>
<evidence type="ECO:0000256" key="4">
    <source>
        <dbReference type="SAM" id="Coils"/>
    </source>
</evidence>
<comment type="caution">
    <text evidence="7">The sequence shown here is derived from an EMBL/GenBank/DDBJ whole genome shotgun (WGS) entry which is preliminary data.</text>
</comment>
<dbReference type="SMART" id="SM00388">
    <property type="entry name" value="HisKA"/>
    <property type="match status" value="1"/>
</dbReference>
<feature type="transmembrane region" description="Helical" evidence="5">
    <location>
        <begin position="59"/>
        <end position="79"/>
    </location>
</feature>
<keyword evidence="5" id="KW-1133">Transmembrane helix</keyword>
<feature type="transmembrane region" description="Helical" evidence="5">
    <location>
        <begin position="31"/>
        <end position="53"/>
    </location>
</feature>
<sequence length="514" mass="57360">MTYGDDHNAGKLVSNHSLYREKILAEQVRQLYNLAPFGFLATFINSLIVFFIMKDVTPYSLLVPWLAAVLTITSIRVALVLWFRSSKLEPATVKTWQERFLISLVCVGLAWGSIGFLPFSNISLAHQVFIAFVLGGMAAGASSTFSMLKAGYIAYSVPSLAPLTLHFFLLNDPFHYAMGAMLSLFGVLLWRISLHNYSINWKSLLLRFENLSMIESLNQAKERVEGLNSQLTEQIDAKLQAEAELRAQHDLLERTVEERTRDLVQANEQLSTAKEAAESANIAKSEFLANMSHEMRTPLAGTLGMINLVLEMDIAAEERQLLEMARRSADSLLPIISDVLDFSRLEAGVMRFKEEDFDLSKVVRTAVEVVSLTAAEKNIALAWKVDESVPEHMIGDEGRLRQVLVNLLGNALKFTEAGRIEVMVRDTGDEEIGRRLILFSVRDTGVGIAVDQMERIFGKFTQVDSTLTRRHGGTGLGLALTRQIVENWGGKVWAESTVGAGSTFYFTLPMYHED</sequence>
<feature type="coiled-coil region" evidence="4">
    <location>
        <begin position="214"/>
        <end position="283"/>
    </location>
</feature>
<dbReference type="Pfam" id="PF02518">
    <property type="entry name" value="HATPase_c"/>
    <property type="match status" value="1"/>
</dbReference>
<dbReference type="InterPro" id="IPR003594">
    <property type="entry name" value="HATPase_dom"/>
</dbReference>
<dbReference type="PANTHER" id="PTHR45339:SF3">
    <property type="entry name" value="HISTIDINE KINASE"/>
    <property type="match status" value="1"/>
</dbReference>
<evidence type="ECO:0000256" key="5">
    <source>
        <dbReference type="SAM" id="Phobius"/>
    </source>
</evidence>
<dbReference type="EMBL" id="JAHDYS010000001">
    <property type="protein sequence ID" value="MBT1070250.1"/>
    <property type="molecule type" value="Genomic_DNA"/>
</dbReference>
<feature type="transmembrane region" description="Helical" evidence="5">
    <location>
        <begin position="176"/>
        <end position="194"/>
    </location>
</feature>
<dbReference type="InterPro" id="IPR036890">
    <property type="entry name" value="HATPase_C_sf"/>
</dbReference>
<dbReference type="SMART" id="SM00387">
    <property type="entry name" value="HATPase_c"/>
    <property type="match status" value="1"/>
</dbReference>
<feature type="domain" description="Histidine kinase" evidence="6">
    <location>
        <begin position="290"/>
        <end position="512"/>
    </location>
</feature>
<dbReference type="Gene3D" id="1.10.287.130">
    <property type="match status" value="1"/>
</dbReference>
<feature type="transmembrane region" description="Helical" evidence="5">
    <location>
        <begin position="125"/>
        <end position="145"/>
    </location>
</feature>
<feature type="transmembrane region" description="Helical" evidence="5">
    <location>
        <begin position="152"/>
        <end position="170"/>
    </location>
</feature>
<dbReference type="PROSITE" id="PS50109">
    <property type="entry name" value="HIS_KIN"/>
    <property type="match status" value="1"/>
</dbReference>
<dbReference type="EC" id="2.7.13.3" evidence="2"/>
<comment type="catalytic activity">
    <reaction evidence="1">
        <text>ATP + protein L-histidine = ADP + protein N-phospho-L-histidine.</text>
        <dbReference type="EC" id="2.7.13.3"/>
    </reaction>
</comment>
<evidence type="ECO:0000256" key="1">
    <source>
        <dbReference type="ARBA" id="ARBA00000085"/>
    </source>
</evidence>
<dbReference type="SUPFAM" id="SSF55874">
    <property type="entry name" value="ATPase domain of HSP90 chaperone/DNA topoisomerase II/histidine kinase"/>
    <property type="match status" value="1"/>
</dbReference>
<dbReference type="PANTHER" id="PTHR45339">
    <property type="entry name" value="HYBRID SIGNAL TRANSDUCTION HISTIDINE KINASE J"/>
    <property type="match status" value="1"/>
</dbReference>
<evidence type="ECO:0000256" key="3">
    <source>
        <dbReference type="ARBA" id="ARBA00022553"/>
    </source>
</evidence>
<keyword evidence="7" id="KW-0418">Kinase</keyword>
<dbReference type="Gene3D" id="3.30.565.10">
    <property type="entry name" value="Histidine kinase-like ATPase, C-terminal domain"/>
    <property type="match status" value="1"/>
</dbReference>
<name>A0ABS5U3K1_9BACT</name>
<dbReference type="Proteomes" id="UP000784128">
    <property type="component" value="Unassembled WGS sequence"/>
</dbReference>
<dbReference type="CDD" id="cd00082">
    <property type="entry name" value="HisKA"/>
    <property type="match status" value="1"/>
</dbReference>
<organism evidence="7 8">
    <name type="scientific">Pelotalea chapellei</name>
    <dbReference type="NCBI Taxonomy" id="44671"/>
    <lineage>
        <taxon>Bacteria</taxon>
        <taxon>Pseudomonadati</taxon>
        <taxon>Thermodesulfobacteriota</taxon>
        <taxon>Desulfuromonadia</taxon>
        <taxon>Geobacterales</taxon>
        <taxon>Geobacteraceae</taxon>
        <taxon>Pelotalea</taxon>
    </lineage>
</organism>
<evidence type="ECO:0000256" key="2">
    <source>
        <dbReference type="ARBA" id="ARBA00012438"/>
    </source>
</evidence>
<gene>
    <name evidence="7" type="ORF">KJB30_00460</name>
</gene>
<reference evidence="7 8" key="1">
    <citation type="submission" date="2021-05" db="EMBL/GenBank/DDBJ databases">
        <title>The draft genome of Geobacter chapellei DSM 13688.</title>
        <authorList>
            <person name="Xu Z."/>
            <person name="Masuda Y."/>
            <person name="Itoh H."/>
            <person name="Senoo K."/>
        </authorList>
    </citation>
    <scope>NUCLEOTIDE SEQUENCE [LARGE SCALE GENOMIC DNA]</scope>
    <source>
        <strain evidence="7 8">DSM 13688</strain>
    </source>
</reference>
<evidence type="ECO:0000313" key="8">
    <source>
        <dbReference type="Proteomes" id="UP000784128"/>
    </source>
</evidence>
<dbReference type="Pfam" id="PF00512">
    <property type="entry name" value="HisKA"/>
    <property type="match status" value="1"/>
</dbReference>
<dbReference type="SUPFAM" id="SSF47384">
    <property type="entry name" value="Homodimeric domain of signal transducing histidine kinase"/>
    <property type="match status" value="1"/>
</dbReference>
<keyword evidence="8" id="KW-1185">Reference proteome</keyword>
<protein>
    <recommendedName>
        <fullName evidence="2">histidine kinase</fullName>
        <ecNumber evidence="2">2.7.13.3</ecNumber>
    </recommendedName>
</protein>
<dbReference type="PRINTS" id="PR00344">
    <property type="entry name" value="BCTRLSENSOR"/>
</dbReference>
<evidence type="ECO:0000313" key="7">
    <source>
        <dbReference type="EMBL" id="MBT1070250.1"/>
    </source>
</evidence>
<keyword evidence="4" id="KW-0175">Coiled coil</keyword>
<dbReference type="GO" id="GO:0016301">
    <property type="term" value="F:kinase activity"/>
    <property type="evidence" value="ECO:0007669"/>
    <property type="project" value="UniProtKB-KW"/>
</dbReference>
<dbReference type="RefSeq" id="WP_214295962.1">
    <property type="nucleotide sequence ID" value="NZ_JAHDYS010000001.1"/>
</dbReference>
<dbReference type="InterPro" id="IPR005467">
    <property type="entry name" value="His_kinase_dom"/>
</dbReference>
<accession>A0ABS5U3K1</accession>
<keyword evidence="3" id="KW-0597">Phosphoprotein</keyword>
<feature type="transmembrane region" description="Helical" evidence="5">
    <location>
        <begin position="100"/>
        <end position="119"/>
    </location>
</feature>